<keyword evidence="4" id="KW-0249">Electron transport</keyword>
<evidence type="ECO:0008006" key="9">
    <source>
        <dbReference type="Google" id="ProtNLM"/>
    </source>
</evidence>
<dbReference type="Pfam" id="PF01322">
    <property type="entry name" value="Cytochrom_C_2"/>
    <property type="match status" value="1"/>
</dbReference>
<evidence type="ECO:0000256" key="6">
    <source>
        <dbReference type="SAM" id="SignalP"/>
    </source>
</evidence>
<evidence type="ECO:0000256" key="2">
    <source>
        <dbReference type="ARBA" id="ARBA00022617"/>
    </source>
</evidence>
<comment type="caution">
    <text evidence="7">The sequence shown here is derived from an EMBL/GenBank/DDBJ whole genome shotgun (WGS) entry which is preliminary data.</text>
</comment>
<feature type="chain" id="PRO_5046934925" description="Cytochrome C" evidence="6">
    <location>
        <begin position="22"/>
        <end position="150"/>
    </location>
</feature>
<evidence type="ECO:0000256" key="5">
    <source>
        <dbReference type="ARBA" id="ARBA00023004"/>
    </source>
</evidence>
<evidence type="ECO:0000313" key="8">
    <source>
        <dbReference type="Proteomes" id="UP000648482"/>
    </source>
</evidence>
<reference evidence="7 8" key="1">
    <citation type="submission" date="2015-06" db="EMBL/GenBank/DDBJ databases">
        <title>Genome sequence of Pseudoalteromonas aliena.</title>
        <authorList>
            <person name="Xie B.-B."/>
            <person name="Rong J.-C."/>
            <person name="Qin Q.-L."/>
            <person name="Zhang Y.-Z."/>
        </authorList>
    </citation>
    <scope>NUCLEOTIDE SEQUENCE [LARGE SCALE GENOMIC DNA]</scope>
    <source>
        <strain evidence="7 8">SW19</strain>
    </source>
</reference>
<keyword evidence="8" id="KW-1185">Reference proteome</keyword>
<gene>
    <name evidence="7" type="ORF">PALI_a3681</name>
</gene>
<sequence>MKFKKILTTVALTMCAFSASANTAFKEPSDAIEYRQAAFSMISVQISDMGAMLKGKIPFDAEQFKKRANNAAALSKMPWEAFYKGTDKGETSALGAVWSENDTFMKKATAFQQYADELAVAAQSGDKAIIGKAFGAWAKGCKDCHKQFKD</sequence>
<name>A0ABR9DWM3_9GAMM</name>
<feature type="signal peptide" evidence="6">
    <location>
        <begin position="1"/>
        <end position="21"/>
    </location>
</feature>
<accession>A0ABR9DWM3</accession>
<dbReference type="EMBL" id="AQGU01000023">
    <property type="protein sequence ID" value="MBE0358662.1"/>
    <property type="molecule type" value="Genomic_DNA"/>
</dbReference>
<dbReference type="InterPro" id="IPR010980">
    <property type="entry name" value="Cyt_c/b562"/>
</dbReference>
<dbReference type="Gene3D" id="1.20.120.10">
    <property type="entry name" value="Cytochrome c/b562"/>
    <property type="match status" value="1"/>
</dbReference>
<organism evidence="7 8">
    <name type="scientific">Pseudoalteromonas aliena SW19</name>
    <dbReference type="NCBI Taxonomy" id="1314866"/>
    <lineage>
        <taxon>Bacteria</taxon>
        <taxon>Pseudomonadati</taxon>
        <taxon>Pseudomonadota</taxon>
        <taxon>Gammaproteobacteria</taxon>
        <taxon>Alteromonadales</taxon>
        <taxon>Pseudoalteromonadaceae</taxon>
        <taxon>Pseudoalteromonas</taxon>
    </lineage>
</organism>
<keyword evidence="2" id="KW-0349">Heme</keyword>
<proteinExistence type="predicted"/>
<keyword evidence="5" id="KW-0408">Iron</keyword>
<evidence type="ECO:0000256" key="4">
    <source>
        <dbReference type="ARBA" id="ARBA00022982"/>
    </source>
</evidence>
<dbReference type="RefSeq" id="WP_193155062.1">
    <property type="nucleotide sequence ID" value="NZ_AQGU01000023.1"/>
</dbReference>
<evidence type="ECO:0000256" key="1">
    <source>
        <dbReference type="ARBA" id="ARBA00022448"/>
    </source>
</evidence>
<dbReference type="PIRSF" id="PIRSF000027">
    <property type="entry name" value="Cytc_c_prime"/>
    <property type="match status" value="1"/>
</dbReference>
<keyword evidence="1" id="KW-0813">Transport</keyword>
<keyword evidence="6" id="KW-0732">Signal</keyword>
<evidence type="ECO:0000313" key="7">
    <source>
        <dbReference type="EMBL" id="MBE0358662.1"/>
    </source>
</evidence>
<dbReference type="InterPro" id="IPR012127">
    <property type="entry name" value="Cyt_c_prime"/>
</dbReference>
<dbReference type="PROSITE" id="PS51009">
    <property type="entry name" value="CYTCII"/>
    <property type="match status" value="1"/>
</dbReference>
<dbReference type="Proteomes" id="UP000648482">
    <property type="component" value="Unassembled WGS sequence"/>
</dbReference>
<evidence type="ECO:0000256" key="3">
    <source>
        <dbReference type="ARBA" id="ARBA00022723"/>
    </source>
</evidence>
<keyword evidence="3" id="KW-0479">Metal-binding</keyword>
<dbReference type="InterPro" id="IPR002321">
    <property type="entry name" value="Cyt_c_II"/>
</dbReference>
<dbReference type="SUPFAM" id="SSF47175">
    <property type="entry name" value="Cytochromes"/>
    <property type="match status" value="1"/>
</dbReference>
<protein>
    <recommendedName>
        <fullName evidence="9">Cytochrome C</fullName>
    </recommendedName>
</protein>